<organism evidence="9 10">
    <name type="scientific">Enteractinococcus helveticum</name>
    <dbReference type="NCBI Taxonomy" id="1837282"/>
    <lineage>
        <taxon>Bacteria</taxon>
        <taxon>Bacillati</taxon>
        <taxon>Actinomycetota</taxon>
        <taxon>Actinomycetes</taxon>
        <taxon>Micrococcales</taxon>
        <taxon>Micrococcaceae</taxon>
    </lineage>
</organism>
<dbReference type="Gene3D" id="1.10.3720.10">
    <property type="entry name" value="MetI-like"/>
    <property type="match status" value="1"/>
</dbReference>
<dbReference type="Proteomes" id="UP000078292">
    <property type="component" value="Unassembled WGS sequence"/>
</dbReference>
<dbReference type="PANTHER" id="PTHR30151">
    <property type="entry name" value="ALKANE SULFONATE ABC TRANSPORTER-RELATED, MEMBRANE SUBUNIT"/>
    <property type="match status" value="1"/>
</dbReference>
<feature type="transmembrane region" description="Helical" evidence="7">
    <location>
        <begin position="60"/>
        <end position="83"/>
    </location>
</feature>
<feature type="transmembrane region" description="Helical" evidence="7">
    <location>
        <begin position="37"/>
        <end position="54"/>
    </location>
</feature>
<evidence type="ECO:0000256" key="4">
    <source>
        <dbReference type="ARBA" id="ARBA00022692"/>
    </source>
</evidence>
<keyword evidence="3" id="KW-1003">Cell membrane</keyword>
<sequence>MRKYVLGIVGIVGAVLTWQLLYVGPLRDTPLPAPTETAQAALALLASGAFWSALWVTIEIAVVGFVAAAIVGIIIGLLCGWYPTIGNAFKIIVEFLKPIPPIVILPLAILVFGPTEEMGRFLVFYGCVLPILYQTTNGVRETDPIAIETSRSYSIPQYDILLRVVLPSTSAFIATAIRIAIPVSLIVTVVAGLVGGGPGLGQLIQQSSQSTASASTLYALVILLGLVGLAAQLLSEKVENAVLHWHPSHRKVAN</sequence>
<comment type="similarity">
    <text evidence="7">Belongs to the binding-protein-dependent transport system permease family.</text>
</comment>
<evidence type="ECO:0000256" key="2">
    <source>
        <dbReference type="ARBA" id="ARBA00022448"/>
    </source>
</evidence>
<dbReference type="GO" id="GO:0005886">
    <property type="term" value="C:plasma membrane"/>
    <property type="evidence" value="ECO:0007669"/>
    <property type="project" value="UniProtKB-SubCell"/>
</dbReference>
<dbReference type="EMBL" id="LXEY01000010">
    <property type="protein sequence ID" value="OAV62659.1"/>
    <property type="molecule type" value="Genomic_DNA"/>
</dbReference>
<keyword evidence="4 7" id="KW-0812">Transmembrane</keyword>
<dbReference type="AlphaFoldDB" id="A0A1B7M296"/>
<keyword evidence="2 7" id="KW-0813">Transport</keyword>
<evidence type="ECO:0000256" key="1">
    <source>
        <dbReference type="ARBA" id="ARBA00004651"/>
    </source>
</evidence>
<feature type="transmembrane region" description="Helical" evidence="7">
    <location>
        <begin position="95"/>
        <end position="115"/>
    </location>
</feature>
<accession>A0A1B7M296</accession>
<dbReference type="PANTHER" id="PTHR30151:SF0">
    <property type="entry name" value="ABC TRANSPORTER PERMEASE PROTEIN MJ0413-RELATED"/>
    <property type="match status" value="1"/>
</dbReference>
<dbReference type="PROSITE" id="PS50928">
    <property type="entry name" value="ABC_TM1"/>
    <property type="match status" value="1"/>
</dbReference>
<proteinExistence type="inferred from homology"/>
<dbReference type="InterPro" id="IPR000515">
    <property type="entry name" value="MetI-like"/>
</dbReference>
<feature type="transmembrane region" description="Helical" evidence="7">
    <location>
        <begin position="216"/>
        <end position="235"/>
    </location>
</feature>
<protein>
    <recommendedName>
        <fullName evidence="8">ABC transmembrane type-1 domain-containing protein</fullName>
    </recommendedName>
</protein>
<evidence type="ECO:0000256" key="5">
    <source>
        <dbReference type="ARBA" id="ARBA00022989"/>
    </source>
</evidence>
<dbReference type="InterPro" id="IPR035906">
    <property type="entry name" value="MetI-like_sf"/>
</dbReference>
<gene>
    <name evidence="9" type="ORF">A6F49_05740</name>
</gene>
<feature type="transmembrane region" description="Helical" evidence="7">
    <location>
        <begin position="6"/>
        <end position="25"/>
    </location>
</feature>
<dbReference type="SUPFAM" id="SSF161098">
    <property type="entry name" value="MetI-like"/>
    <property type="match status" value="1"/>
</dbReference>
<feature type="transmembrane region" description="Helical" evidence="7">
    <location>
        <begin position="185"/>
        <end position="204"/>
    </location>
</feature>
<keyword evidence="10" id="KW-1185">Reference proteome</keyword>
<evidence type="ECO:0000313" key="10">
    <source>
        <dbReference type="Proteomes" id="UP000078292"/>
    </source>
</evidence>
<feature type="domain" description="ABC transmembrane type-1" evidence="8">
    <location>
        <begin position="54"/>
        <end position="235"/>
    </location>
</feature>
<evidence type="ECO:0000259" key="8">
    <source>
        <dbReference type="PROSITE" id="PS50928"/>
    </source>
</evidence>
<keyword evidence="6 7" id="KW-0472">Membrane</keyword>
<dbReference type="CDD" id="cd06261">
    <property type="entry name" value="TM_PBP2"/>
    <property type="match status" value="1"/>
</dbReference>
<dbReference type="STRING" id="1837282.A6F49_05740"/>
<evidence type="ECO:0000256" key="6">
    <source>
        <dbReference type="ARBA" id="ARBA00023136"/>
    </source>
</evidence>
<dbReference type="Pfam" id="PF00528">
    <property type="entry name" value="BPD_transp_1"/>
    <property type="match status" value="1"/>
</dbReference>
<evidence type="ECO:0000256" key="7">
    <source>
        <dbReference type="RuleBase" id="RU363032"/>
    </source>
</evidence>
<evidence type="ECO:0000313" key="9">
    <source>
        <dbReference type="EMBL" id="OAV62659.1"/>
    </source>
</evidence>
<dbReference type="RefSeq" id="WP_043055452.1">
    <property type="nucleotide sequence ID" value="NZ_LXEY01000010.1"/>
</dbReference>
<keyword evidence="5 7" id="KW-1133">Transmembrane helix</keyword>
<comment type="caution">
    <text evidence="9">The sequence shown here is derived from an EMBL/GenBank/DDBJ whole genome shotgun (WGS) entry which is preliminary data.</text>
</comment>
<name>A0A1B7M296_9MICC</name>
<reference evidence="9 10" key="1">
    <citation type="submission" date="2016-04" db="EMBL/GenBank/DDBJ databases">
        <title>First whole genome shotgun sequence of the bacterium Enteractinococcus sp. strain UASWS1574.</title>
        <authorList>
            <person name="Crovadore J."/>
            <person name="Chablais R."/>
            <person name="Lefort F."/>
        </authorList>
    </citation>
    <scope>NUCLEOTIDE SEQUENCE [LARGE SCALE GENOMIC DNA]</scope>
    <source>
        <strain evidence="9 10">UASWS1574</strain>
    </source>
</reference>
<comment type="subcellular location">
    <subcellularLocation>
        <location evidence="1 7">Cell membrane</location>
        <topology evidence="1 7">Multi-pass membrane protein</topology>
    </subcellularLocation>
</comment>
<dbReference type="GO" id="GO:0055085">
    <property type="term" value="P:transmembrane transport"/>
    <property type="evidence" value="ECO:0007669"/>
    <property type="project" value="InterPro"/>
</dbReference>
<evidence type="ECO:0000256" key="3">
    <source>
        <dbReference type="ARBA" id="ARBA00022475"/>
    </source>
</evidence>
<dbReference type="OrthoDB" id="5458199at2"/>